<proteinExistence type="inferred from homology"/>
<keyword evidence="4" id="KW-0175">Coiled coil</keyword>
<reference evidence="7" key="1">
    <citation type="submission" date="2018-05" db="EMBL/GenBank/DDBJ databases">
        <authorList>
            <person name="Cea G.-C."/>
            <person name="William W."/>
        </authorList>
    </citation>
    <scope>NUCLEOTIDE SEQUENCE [LARGE SCALE GENOMIC DNA]</scope>
    <source>
        <strain evidence="7">DB21MT 5</strain>
    </source>
</reference>
<name>A0A330LZJ1_9GAMM</name>
<dbReference type="Gene3D" id="3.90.220.20">
    <property type="entry name" value="DNA methylase specificity domains"/>
    <property type="match status" value="2"/>
</dbReference>
<dbReference type="EC" id="3.1.21.3" evidence="6"/>
<dbReference type="AlphaFoldDB" id="A0A330LZJ1"/>
<dbReference type="InterPro" id="IPR052021">
    <property type="entry name" value="Type-I_RS_S_subunit"/>
</dbReference>
<feature type="coiled-coil region" evidence="4">
    <location>
        <begin position="168"/>
        <end position="195"/>
    </location>
</feature>
<keyword evidence="3" id="KW-0238">DNA-binding</keyword>
<dbReference type="RefSeq" id="WP_112716352.1">
    <property type="nucleotide sequence ID" value="NZ_LS483250.1"/>
</dbReference>
<dbReference type="PANTHER" id="PTHR30408">
    <property type="entry name" value="TYPE-1 RESTRICTION ENZYME ECOKI SPECIFICITY PROTEIN"/>
    <property type="match status" value="1"/>
</dbReference>
<dbReference type="GO" id="GO:0003677">
    <property type="term" value="F:DNA binding"/>
    <property type="evidence" value="ECO:0007669"/>
    <property type="project" value="UniProtKB-KW"/>
</dbReference>
<evidence type="ECO:0000259" key="5">
    <source>
        <dbReference type="Pfam" id="PF01420"/>
    </source>
</evidence>
<dbReference type="GO" id="GO:0009035">
    <property type="term" value="F:type I site-specific deoxyribonuclease activity"/>
    <property type="evidence" value="ECO:0007669"/>
    <property type="project" value="UniProtKB-EC"/>
</dbReference>
<dbReference type="PANTHER" id="PTHR30408:SF12">
    <property type="entry name" value="TYPE I RESTRICTION ENZYME MJAVIII SPECIFICITY SUBUNIT"/>
    <property type="match status" value="1"/>
</dbReference>
<feature type="domain" description="Type I restriction modification DNA specificity" evidence="5">
    <location>
        <begin position="220"/>
        <end position="394"/>
    </location>
</feature>
<keyword evidence="2" id="KW-0680">Restriction system</keyword>
<dbReference type="GO" id="GO:0009307">
    <property type="term" value="P:DNA restriction-modification system"/>
    <property type="evidence" value="ECO:0007669"/>
    <property type="project" value="UniProtKB-KW"/>
</dbReference>
<protein>
    <submittedName>
        <fullName evidence="6">Putative Restriction endonuclease, type I, HsdS</fullName>
        <ecNumber evidence="6">3.1.21.3</ecNumber>
    </submittedName>
</protein>
<evidence type="ECO:0000256" key="3">
    <source>
        <dbReference type="ARBA" id="ARBA00023125"/>
    </source>
</evidence>
<dbReference type="Proteomes" id="UP000250163">
    <property type="component" value="Chromosome MORIYA"/>
</dbReference>
<dbReference type="KEGG" id="mya:MORIYA_3139"/>
<keyword evidence="7" id="KW-1185">Reference proteome</keyword>
<sequence length="422" mass="47208">MVIERWLSTTLGEIASTVTSGSRDWAKHYSDSGSKFIRMTNLSRNGIYLKLKDMKYVDVKSNSADGKRTSLTHGDILISITAELGKIGWIPQDFGEAYINQHTALVRIKKAEAESKFVAYLLSSDMINRVINLGNDSGAKAGLNLPSVKSVTICLPPRPEQQKIAAILTSVDDVIEKTQAQIDKLKDLKTGMMQELLTRGVGVDGKPHTEFKDSPVGRIPKGWDVVEFSKLILSSNQGVNTTTEKVTYSEYGIPAIRSNNVDENVFDMRNRKYVSYEIFARLSEKVKPKFGDVLYCNIGSDLGAAAIVDVDSDFLITWNVLRIVSNTKIISPKFFSYLLNHNRKELRKSATESTMPFISSKALAKYVFLIPKLDEQLEIISVLESLDERIIKIIVKIDQYKSLKKALMQDLLTGKVRVKLDS</sequence>
<keyword evidence="6" id="KW-0378">Hydrolase</keyword>
<dbReference type="REBASE" id="257278">
    <property type="entry name" value="S.Mya5ORF3140P"/>
</dbReference>
<dbReference type="OrthoDB" id="398435at2"/>
<feature type="domain" description="Type I restriction modification DNA specificity" evidence="5">
    <location>
        <begin position="5"/>
        <end position="185"/>
    </location>
</feature>
<evidence type="ECO:0000256" key="1">
    <source>
        <dbReference type="ARBA" id="ARBA00010923"/>
    </source>
</evidence>
<evidence type="ECO:0000256" key="4">
    <source>
        <dbReference type="SAM" id="Coils"/>
    </source>
</evidence>
<dbReference type="SUPFAM" id="SSF116734">
    <property type="entry name" value="DNA methylase specificity domain"/>
    <property type="match status" value="2"/>
</dbReference>
<keyword evidence="6" id="KW-0255">Endonuclease</keyword>
<dbReference type="InterPro" id="IPR044946">
    <property type="entry name" value="Restrct_endonuc_typeI_TRD_sf"/>
</dbReference>
<accession>A0A330LZJ1</accession>
<evidence type="ECO:0000313" key="6">
    <source>
        <dbReference type="EMBL" id="SQD79595.1"/>
    </source>
</evidence>
<evidence type="ECO:0000313" key="7">
    <source>
        <dbReference type="Proteomes" id="UP000250163"/>
    </source>
</evidence>
<comment type="similarity">
    <text evidence="1">Belongs to the type-I restriction system S methylase family.</text>
</comment>
<dbReference type="InterPro" id="IPR000055">
    <property type="entry name" value="Restrct_endonuc_typeI_TRD"/>
</dbReference>
<organism evidence="6 7">
    <name type="scientific">Moritella yayanosii</name>
    <dbReference type="NCBI Taxonomy" id="69539"/>
    <lineage>
        <taxon>Bacteria</taxon>
        <taxon>Pseudomonadati</taxon>
        <taxon>Pseudomonadota</taxon>
        <taxon>Gammaproteobacteria</taxon>
        <taxon>Alteromonadales</taxon>
        <taxon>Moritellaceae</taxon>
        <taxon>Moritella</taxon>
    </lineage>
</organism>
<dbReference type="Gene3D" id="1.10.287.1120">
    <property type="entry name" value="Bipartite methylase S protein"/>
    <property type="match status" value="1"/>
</dbReference>
<gene>
    <name evidence="6" type="ORF">MORIYA_3139</name>
</gene>
<dbReference type="Pfam" id="PF01420">
    <property type="entry name" value="Methylase_S"/>
    <property type="match status" value="2"/>
</dbReference>
<evidence type="ECO:0000256" key="2">
    <source>
        <dbReference type="ARBA" id="ARBA00022747"/>
    </source>
</evidence>
<keyword evidence="6" id="KW-0540">Nuclease</keyword>
<dbReference type="EMBL" id="LS483250">
    <property type="protein sequence ID" value="SQD79595.1"/>
    <property type="molecule type" value="Genomic_DNA"/>
</dbReference>